<dbReference type="GO" id="GO:0008622">
    <property type="term" value="C:epsilon DNA polymerase complex"/>
    <property type="evidence" value="ECO:0007669"/>
    <property type="project" value="InterPro"/>
</dbReference>
<dbReference type="GO" id="GO:0003887">
    <property type="term" value="F:DNA-directed DNA polymerase activity"/>
    <property type="evidence" value="ECO:0007669"/>
    <property type="project" value="UniProtKB-KW"/>
</dbReference>
<dbReference type="GO" id="GO:0045004">
    <property type="term" value="P:DNA replication proofreading"/>
    <property type="evidence" value="ECO:0007669"/>
    <property type="project" value="TreeGrafter"/>
</dbReference>
<keyword evidence="1" id="KW-0539">Nucleus</keyword>
<dbReference type="Proteomes" id="UP001159042">
    <property type="component" value="Unassembled WGS sequence"/>
</dbReference>
<dbReference type="Gene3D" id="1.10.287.690">
    <property type="entry name" value="Helix hairpin bin"/>
    <property type="match status" value="1"/>
</dbReference>
<keyword evidence="1" id="KW-0238">DNA-binding</keyword>
<keyword evidence="1" id="KW-0863">Zinc-finger</keyword>
<dbReference type="SUPFAM" id="SSF56672">
    <property type="entry name" value="DNA/RNA polymerases"/>
    <property type="match status" value="1"/>
</dbReference>
<keyword evidence="1" id="KW-0411">Iron-sulfur</keyword>
<keyword evidence="3" id="KW-1185">Reference proteome</keyword>
<dbReference type="PANTHER" id="PTHR10670:SF0">
    <property type="entry name" value="DNA POLYMERASE EPSILON CATALYTIC SUBUNIT A"/>
    <property type="match status" value="1"/>
</dbReference>
<keyword evidence="1" id="KW-0239">DNA-directed DNA polymerase</keyword>
<dbReference type="EMBL" id="JANEYG010000158">
    <property type="protein sequence ID" value="KAJ8911877.1"/>
    <property type="molecule type" value="Genomic_DNA"/>
</dbReference>
<keyword evidence="1" id="KW-0004">4Fe-4S</keyword>
<keyword evidence="1" id="KW-0548">Nucleotidyltransferase</keyword>
<keyword evidence="1" id="KW-0862">Zinc</keyword>
<keyword evidence="1" id="KW-0479">Metal-binding</keyword>
<dbReference type="InterPro" id="IPR029703">
    <property type="entry name" value="POL2"/>
</dbReference>
<evidence type="ECO:0000313" key="2">
    <source>
        <dbReference type="EMBL" id="KAJ8911877.1"/>
    </source>
</evidence>
<keyword evidence="1" id="KW-0235">DNA replication</keyword>
<keyword evidence="1" id="KW-0408">Iron</keyword>
<comment type="catalytic activity">
    <reaction evidence="1">
        <text>DNA(n) + a 2'-deoxyribonucleoside 5'-triphosphate = DNA(n+1) + diphosphate</text>
        <dbReference type="Rhea" id="RHEA:22508"/>
        <dbReference type="Rhea" id="RHEA-COMP:17339"/>
        <dbReference type="Rhea" id="RHEA-COMP:17340"/>
        <dbReference type="ChEBI" id="CHEBI:33019"/>
        <dbReference type="ChEBI" id="CHEBI:61560"/>
        <dbReference type="ChEBI" id="CHEBI:173112"/>
        <dbReference type="EC" id="2.7.7.7"/>
    </reaction>
</comment>
<dbReference type="EC" id="2.7.7.7" evidence="1"/>
<dbReference type="GO" id="GO:0000278">
    <property type="term" value="P:mitotic cell cycle"/>
    <property type="evidence" value="ECO:0007669"/>
    <property type="project" value="TreeGrafter"/>
</dbReference>
<dbReference type="GO" id="GO:0006287">
    <property type="term" value="P:base-excision repair, gap-filling"/>
    <property type="evidence" value="ECO:0007669"/>
    <property type="project" value="TreeGrafter"/>
</dbReference>
<dbReference type="GO" id="GO:0051539">
    <property type="term" value="F:4 iron, 4 sulfur cluster binding"/>
    <property type="evidence" value="ECO:0007669"/>
    <property type="project" value="UniProtKB-KW"/>
</dbReference>
<proteinExistence type="inferred from homology"/>
<dbReference type="AlphaFoldDB" id="A0AAV8VCX5"/>
<organism evidence="2 3">
    <name type="scientific">Exocentrus adspersus</name>
    <dbReference type="NCBI Taxonomy" id="1586481"/>
    <lineage>
        <taxon>Eukaryota</taxon>
        <taxon>Metazoa</taxon>
        <taxon>Ecdysozoa</taxon>
        <taxon>Arthropoda</taxon>
        <taxon>Hexapoda</taxon>
        <taxon>Insecta</taxon>
        <taxon>Pterygota</taxon>
        <taxon>Neoptera</taxon>
        <taxon>Endopterygota</taxon>
        <taxon>Coleoptera</taxon>
        <taxon>Polyphaga</taxon>
        <taxon>Cucujiformia</taxon>
        <taxon>Chrysomeloidea</taxon>
        <taxon>Cerambycidae</taxon>
        <taxon>Lamiinae</taxon>
        <taxon>Acanthocinini</taxon>
        <taxon>Exocentrus</taxon>
    </lineage>
</organism>
<comment type="subcellular location">
    <subcellularLocation>
        <location evidence="1">Nucleus</location>
    </subcellularLocation>
</comment>
<dbReference type="GO" id="GO:0008270">
    <property type="term" value="F:zinc ion binding"/>
    <property type="evidence" value="ECO:0007669"/>
    <property type="project" value="UniProtKB-KW"/>
</dbReference>
<comment type="caution">
    <text evidence="2">The sequence shown here is derived from an EMBL/GenBank/DDBJ whole genome shotgun (WGS) entry which is preliminary data.</text>
</comment>
<evidence type="ECO:0000256" key="1">
    <source>
        <dbReference type="RuleBase" id="RU365029"/>
    </source>
</evidence>
<name>A0AAV8VCX5_9CUCU</name>
<gene>
    <name evidence="2" type="ORF">NQ315_012543</name>
</gene>
<dbReference type="InterPro" id="IPR043502">
    <property type="entry name" value="DNA/RNA_pol_sf"/>
</dbReference>
<comment type="similarity">
    <text evidence="1">Belongs to the DNA polymerase type-B family.</text>
</comment>
<keyword evidence="1" id="KW-0808">Transferase</keyword>
<dbReference type="GO" id="GO:0006297">
    <property type="term" value="P:nucleotide-excision repair, DNA gap filling"/>
    <property type="evidence" value="ECO:0007669"/>
    <property type="project" value="TreeGrafter"/>
</dbReference>
<reference evidence="2 3" key="1">
    <citation type="journal article" date="2023" name="Insect Mol. Biol.">
        <title>Genome sequencing provides insights into the evolution of gene families encoding plant cell wall-degrading enzymes in longhorned beetles.</title>
        <authorList>
            <person name="Shin N.R."/>
            <person name="Okamura Y."/>
            <person name="Kirsch R."/>
            <person name="Pauchet Y."/>
        </authorList>
    </citation>
    <scope>NUCLEOTIDE SEQUENCE [LARGE SCALE GENOMIC DNA]</scope>
    <source>
        <strain evidence="2">EAD_L_NR</strain>
    </source>
</reference>
<evidence type="ECO:0000313" key="3">
    <source>
        <dbReference type="Proteomes" id="UP001159042"/>
    </source>
</evidence>
<dbReference type="GO" id="GO:0008310">
    <property type="term" value="F:single-stranded DNA 3'-5' DNA exonuclease activity"/>
    <property type="evidence" value="ECO:0007669"/>
    <property type="project" value="TreeGrafter"/>
</dbReference>
<comment type="cofactor">
    <cofactor evidence="1">
        <name>[4Fe-4S] cluster</name>
        <dbReference type="ChEBI" id="CHEBI:49883"/>
    </cofactor>
</comment>
<comment type="function">
    <text evidence="1">DNA polymerase II participates in chromosomal DNA replication.</text>
</comment>
<dbReference type="GO" id="GO:0006272">
    <property type="term" value="P:leading strand elongation"/>
    <property type="evidence" value="ECO:0007669"/>
    <property type="project" value="TreeGrafter"/>
</dbReference>
<accession>A0AAV8VCX5</accession>
<dbReference type="GO" id="GO:0003677">
    <property type="term" value="F:DNA binding"/>
    <property type="evidence" value="ECO:0007669"/>
    <property type="project" value="UniProtKB-KW"/>
</dbReference>
<protein>
    <recommendedName>
        <fullName evidence="1">DNA polymerase epsilon catalytic subunit</fullName>
        <ecNumber evidence="1">2.7.7.7</ecNumber>
    </recommendedName>
</protein>
<sequence>MADSLGHSSFVFRDRPIKSYIIVFVKTFSFIICKNIQGCSTLKKYKFNMYEYKGMSKKAKQAVADAIKGGDASEIKSAKNREVLYDSLQLAHKCILNSFYGYVMRRGWKN</sequence>
<dbReference type="PANTHER" id="PTHR10670">
    <property type="entry name" value="DNA POLYMERASE EPSILON CATALYTIC SUBUNIT A"/>
    <property type="match status" value="1"/>
</dbReference>